<dbReference type="RefSeq" id="WP_345100669.1">
    <property type="nucleotide sequence ID" value="NZ_BAABCV010000001.1"/>
</dbReference>
<reference evidence="4" key="1">
    <citation type="journal article" date="2019" name="Int. J. Syst. Evol. Microbiol.">
        <title>The Global Catalogue of Microorganisms (GCM) 10K type strain sequencing project: providing services to taxonomists for standard genome sequencing and annotation.</title>
        <authorList>
            <consortium name="The Broad Institute Genomics Platform"/>
            <consortium name="The Broad Institute Genome Sequencing Center for Infectious Disease"/>
            <person name="Wu L."/>
            <person name="Ma J."/>
        </authorList>
    </citation>
    <scope>NUCLEOTIDE SEQUENCE [LARGE SCALE GENOMIC DNA]</scope>
    <source>
        <strain evidence="4">JCM 17085</strain>
    </source>
</reference>
<evidence type="ECO:0000256" key="1">
    <source>
        <dbReference type="ARBA" id="ARBA00008791"/>
    </source>
</evidence>
<protein>
    <submittedName>
        <fullName evidence="3">Universal stress protein</fullName>
    </submittedName>
</protein>
<sequence>MRTYLIPIDFSKASINAAEFAAELSKQTDVEHIVLLNAYYVSPIETMLPNPDMVQLMEEEVELEVAARIEKLERLKHSLQKHAREGVKISVHLNRSHLLRAVIENVDTKSADLVILGSKGNTSKTDTQIGGHVVKISKASPVPVIVVPPRYSFKQIKRVVVACDFDKVKETVPLDSLKQLLDKKKFELLVVNIDKESKHLSGDAERKAEETVLYSMLKQYNPKYSYVNDTDVINGILHFATEKDAQLVIALPHKYSFFQSLLHDSVSQQLAESAAVPVLLLKE</sequence>
<dbReference type="EMBL" id="BAABCV010000001">
    <property type="protein sequence ID" value="GAA4085699.1"/>
    <property type="molecule type" value="Genomic_DNA"/>
</dbReference>
<gene>
    <name evidence="3" type="ORF">GCM10022392_03250</name>
</gene>
<evidence type="ECO:0000313" key="4">
    <source>
        <dbReference type="Proteomes" id="UP001500841"/>
    </source>
</evidence>
<dbReference type="PANTHER" id="PTHR46268">
    <property type="entry name" value="STRESS RESPONSE PROTEIN NHAX"/>
    <property type="match status" value="1"/>
</dbReference>
<dbReference type="SUPFAM" id="SSF52402">
    <property type="entry name" value="Adenine nucleotide alpha hydrolases-like"/>
    <property type="match status" value="2"/>
</dbReference>
<accession>A0ABP7WDA9</accession>
<evidence type="ECO:0000313" key="3">
    <source>
        <dbReference type="EMBL" id="GAA4085699.1"/>
    </source>
</evidence>
<dbReference type="CDD" id="cd00293">
    <property type="entry name" value="USP-like"/>
    <property type="match status" value="1"/>
</dbReference>
<dbReference type="Gene3D" id="3.40.50.12370">
    <property type="match status" value="1"/>
</dbReference>
<dbReference type="PANTHER" id="PTHR46268:SF6">
    <property type="entry name" value="UNIVERSAL STRESS PROTEIN UP12"/>
    <property type="match status" value="1"/>
</dbReference>
<feature type="domain" description="UspA" evidence="2">
    <location>
        <begin position="156"/>
        <end position="282"/>
    </location>
</feature>
<dbReference type="InterPro" id="IPR006015">
    <property type="entry name" value="Universal_stress_UspA"/>
</dbReference>
<comment type="caution">
    <text evidence="3">The sequence shown here is derived from an EMBL/GenBank/DDBJ whole genome shotgun (WGS) entry which is preliminary data.</text>
</comment>
<dbReference type="PRINTS" id="PR01438">
    <property type="entry name" value="UNVRSLSTRESS"/>
</dbReference>
<proteinExistence type="inferred from homology"/>
<name>A0ABP7WDA9_9SPHI</name>
<feature type="domain" description="UspA" evidence="2">
    <location>
        <begin position="2"/>
        <end position="148"/>
    </location>
</feature>
<organism evidence="3 4">
    <name type="scientific">Mucilaginibacter panaciglaebae</name>
    <dbReference type="NCBI Taxonomy" id="502331"/>
    <lineage>
        <taxon>Bacteria</taxon>
        <taxon>Pseudomonadati</taxon>
        <taxon>Bacteroidota</taxon>
        <taxon>Sphingobacteriia</taxon>
        <taxon>Sphingobacteriales</taxon>
        <taxon>Sphingobacteriaceae</taxon>
        <taxon>Mucilaginibacter</taxon>
    </lineage>
</organism>
<evidence type="ECO:0000259" key="2">
    <source>
        <dbReference type="Pfam" id="PF00582"/>
    </source>
</evidence>
<dbReference type="InterPro" id="IPR006016">
    <property type="entry name" value="UspA"/>
</dbReference>
<comment type="similarity">
    <text evidence="1">Belongs to the universal stress protein A family.</text>
</comment>
<dbReference type="Pfam" id="PF00582">
    <property type="entry name" value="Usp"/>
    <property type="match status" value="2"/>
</dbReference>
<dbReference type="Proteomes" id="UP001500841">
    <property type="component" value="Unassembled WGS sequence"/>
</dbReference>
<keyword evidence="4" id="KW-1185">Reference proteome</keyword>